<evidence type="ECO:0000256" key="10">
    <source>
        <dbReference type="ARBA" id="ARBA00023054"/>
    </source>
</evidence>
<dbReference type="EMBL" id="SKBQ01000016">
    <property type="protein sequence ID" value="TPX16717.1"/>
    <property type="molecule type" value="Genomic_DNA"/>
</dbReference>
<comment type="subcellular location">
    <subcellularLocation>
        <location evidence="2">Cell junction</location>
        <location evidence="2">Adherens junction</location>
    </subcellularLocation>
    <subcellularLocation>
        <location evidence="3">Cell membrane</location>
        <topology evidence="3">Multi-pass membrane protein</topology>
    </subcellularLocation>
    <subcellularLocation>
        <location evidence="1">Nucleus</location>
    </subcellularLocation>
</comment>
<keyword evidence="8" id="KW-0965">Cell junction</keyword>
<evidence type="ECO:0000256" key="5">
    <source>
        <dbReference type="ARBA" id="ARBA00018125"/>
    </source>
</evidence>
<dbReference type="GO" id="GO:0098609">
    <property type="term" value="P:cell-cell adhesion"/>
    <property type="evidence" value="ECO:0007669"/>
    <property type="project" value="InterPro"/>
</dbReference>
<dbReference type="OrthoDB" id="21151at2759"/>
<dbReference type="AlphaFoldDB" id="A0A507BA42"/>
<dbReference type="PANTHER" id="PTHR15989:SF5">
    <property type="entry name" value="VEZATIN"/>
    <property type="match status" value="1"/>
</dbReference>
<keyword evidence="11 14" id="KW-0472">Membrane</keyword>
<evidence type="ECO:0000256" key="2">
    <source>
        <dbReference type="ARBA" id="ARBA00004536"/>
    </source>
</evidence>
<evidence type="ECO:0000256" key="1">
    <source>
        <dbReference type="ARBA" id="ARBA00004123"/>
    </source>
</evidence>
<dbReference type="PANTHER" id="PTHR15989">
    <property type="entry name" value="VEZATIN"/>
    <property type="match status" value="1"/>
</dbReference>
<evidence type="ECO:0000256" key="13">
    <source>
        <dbReference type="SAM" id="MobiDB-lite"/>
    </source>
</evidence>
<evidence type="ECO:0000256" key="8">
    <source>
        <dbReference type="ARBA" id="ARBA00022949"/>
    </source>
</evidence>
<keyword evidence="6" id="KW-1003">Cell membrane</keyword>
<dbReference type="STRING" id="1093900.A0A507BA42"/>
<dbReference type="GO" id="GO:0005634">
    <property type="term" value="C:nucleus"/>
    <property type="evidence" value="ECO:0007669"/>
    <property type="project" value="UniProtKB-SubCell"/>
</dbReference>
<feature type="compositionally biased region" description="Pro residues" evidence="13">
    <location>
        <begin position="33"/>
        <end position="42"/>
    </location>
</feature>
<evidence type="ECO:0000256" key="11">
    <source>
        <dbReference type="ARBA" id="ARBA00023136"/>
    </source>
</evidence>
<dbReference type="GeneID" id="41971105"/>
<dbReference type="Proteomes" id="UP000319257">
    <property type="component" value="Unassembled WGS sequence"/>
</dbReference>
<feature type="transmembrane region" description="Helical" evidence="14">
    <location>
        <begin position="175"/>
        <end position="193"/>
    </location>
</feature>
<keyword evidence="7 14" id="KW-0812">Transmembrane</keyword>
<evidence type="ECO:0000256" key="3">
    <source>
        <dbReference type="ARBA" id="ARBA00004651"/>
    </source>
</evidence>
<keyword evidence="17" id="KW-1185">Reference proteome</keyword>
<keyword evidence="12" id="KW-0539">Nucleus</keyword>
<keyword evidence="10" id="KW-0175">Coiled coil</keyword>
<evidence type="ECO:0000256" key="7">
    <source>
        <dbReference type="ARBA" id="ARBA00022692"/>
    </source>
</evidence>
<dbReference type="GO" id="GO:0005886">
    <property type="term" value="C:plasma membrane"/>
    <property type="evidence" value="ECO:0007669"/>
    <property type="project" value="UniProtKB-SubCell"/>
</dbReference>
<evidence type="ECO:0000256" key="4">
    <source>
        <dbReference type="ARBA" id="ARBA00007245"/>
    </source>
</evidence>
<dbReference type="RefSeq" id="XP_030998428.1">
    <property type="nucleotide sequence ID" value="XM_031137982.1"/>
</dbReference>
<protein>
    <recommendedName>
        <fullName evidence="5">Vezatin</fullName>
    </recommendedName>
</protein>
<feature type="region of interest" description="Disordered" evidence="13">
    <location>
        <begin position="596"/>
        <end position="615"/>
    </location>
</feature>
<gene>
    <name evidence="16" type="ORF">E0L32_003658</name>
</gene>
<dbReference type="InterPro" id="IPR026858">
    <property type="entry name" value="Vezatin"/>
</dbReference>
<evidence type="ECO:0000259" key="15">
    <source>
        <dbReference type="Pfam" id="PF12632"/>
    </source>
</evidence>
<dbReference type="InterPro" id="IPR026859">
    <property type="entry name" value="Myosin-bd"/>
</dbReference>
<evidence type="ECO:0000256" key="12">
    <source>
        <dbReference type="ARBA" id="ARBA00023242"/>
    </source>
</evidence>
<dbReference type="InParanoid" id="A0A507BA42"/>
<dbReference type="Pfam" id="PF12632">
    <property type="entry name" value="Vezatin"/>
    <property type="match status" value="1"/>
</dbReference>
<comment type="caution">
    <text evidence="16">The sequence shown here is derived from an EMBL/GenBank/DDBJ whole genome shotgun (WGS) entry which is preliminary data.</text>
</comment>
<evidence type="ECO:0000256" key="9">
    <source>
        <dbReference type="ARBA" id="ARBA00022989"/>
    </source>
</evidence>
<comment type="similarity">
    <text evidence="4">Belongs to the vezatin family.</text>
</comment>
<proteinExistence type="inferred from homology"/>
<organism evidence="16 17">
    <name type="scientific">Thyridium curvatum</name>
    <dbReference type="NCBI Taxonomy" id="1093900"/>
    <lineage>
        <taxon>Eukaryota</taxon>
        <taxon>Fungi</taxon>
        <taxon>Dikarya</taxon>
        <taxon>Ascomycota</taxon>
        <taxon>Pezizomycotina</taxon>
        <taxon>Sordariomycetes</taxon>
        <taxon>Sordariomycetidae</taxon>
        <taxon>Thyridiales</taxon>
        <taxon>Thyridiaceae</taxon>
        <taxon>Thyridium</taxon>
    </lineage>
</organism>
<feature type="region of interest" description="Disordered" evidence="13">
    <location>
        <begin position="1"/>
        <end position="47"/>
    </location>
</feature>
<evidence type="ECO:0000256" key="6">
    <source>
        <dbReference type="ARBA" id="ARBA00022475"/>
    </source>
</evidence>
<feature type="domain" description="Myosin-binding" evidence="15">
    <location>
        <begin position="153"/>
        <end position="432"/>
    </location>
</feature>
<name>A0A507BA42_9PEZI</name>
<evidence type="ECO:0000313" key="17">
    <source>
        <dbReference type="Proteomes" id="UP000319257"/>
    </source>
</evidence>
<feature type="compositionally biased region" description="Basic and acidic residues" evidence="13">
    <location>
        <begin position="17"/>
        <end position="32"/>
    </location>
</feature>
<evidence type="ECO:0000256" key="14">
    <source>
        <dbReference type="SAM" id="Phobius"/>
    </source>
</evidence>
<keyword evidence="9 14" id="KW-1133">Transmembrane helix</keyword>
<evidence type="ECO:0000313" key="16">
    <source>
        <dbReference type="EMBL" id="TPX16717.1"/>
    </source>
</evidence>
<sequence length="615" mass="68183">MVSPILTRGLVTDEGEVDQKDWAQAEPQRDVHTPPPSPPSPSFAPVGRPLVKKRFRNQIPNPLKLDVPRSTSLSSSLHNSYSRAVVSRIDRADNSKFIEQFRYTIIASQLLTGHSALGVQHRPSTQDGSAKAGEHDALAPTTAGLMVAAAAAVALAWVISWVYMGGYSYLTKKRVFVVLGLLVAVSVLGHAYIRQQWLRYIRSQALNEVTNFVTRSQDFDSATSAAVGLIQEVELVSRGYRLSTPLPPVSRIDDRSQSRRCNRLRKVVKKSFSDLVQKYTHTSTVVKSFSEQLDLEKYYDIYDISDFDMSDAMQGFSDSEFEDPESLRTLKVVAARFHTLRKMFLCAILALEAHGDNSDFLRWTTAVEALRSLSTVTGENYERIRTILSEEETFPSVPTPKMPLSPGRERWRSSLRKLDSLSTGIRGLQAKLVLLREESSKTLNEADDVSELGPNLMAQYDSIGQDLKILTQAWEEGKAALASGIDRNEKRLSSISSVLSPSTSLSGITTVDEGGVSDALKALNGGSPSSSAMSSPTPEVEEVFEAIAMPSRPKTMLSREERLVRMREDREKRAEVRERSEANKGMLRELEMVINLRPKPPTRVNNAPASGRVSL</sequence>
<dbReference type="GO" id="GO:0017022">
    <property type="term" value="F:myosin binding"/>
    <property type="evidence" value="ECO:0007669"/>
    <property type="project" value="InterPro"/>
</dbReference>
<reference evidence="16 17" key="1">
    <citation type="submission" date="2019-06" db="EMBL/GenBank/DDBJ databases">
        <title>Draft genome sequence of the filamentous fungus Phialemoniopsis curvata isolated from diesel fuel.</title>
        <authorList>
            <person name="Varaljay V.A."/>
            <person name="Lyon W.J."/>
            <person name="Crouch A.L."/>
            <person name="Drake C.E."/>
            <person name="Hollomon J.M."/>
            <person name="Nadeau L.J."/>
            <person name="Nunn H.S."/>
            <person name="Stevenson B.S."/>
            <person name="Bojanowski C.L."/>
            <person name="Crookes-Goodson W.J."/>
        </authorList>
    </citation>
    <scope>NUCLEOTIDE SEQUENCE [LARGE SCALE GENOMIC DNA]</scope>
    <source>
        <strain evidence="16 17">D216</strain>
    </source>
</reference>
<accession>A0A507BA42</accession>
<feature type="transmembrane region" description="Helical" evidence="14">
    <location>
        <begin position="143"/>
        <end position="163"/>
    </location>
</feature>